<dbReference type="Pfam" id="PF01120">
    <property type="entry name" value="Alpha_L_fucos"/>
    <property type="match status" value="1"/>
</dbReference>
<dbReference type="SMART" id="SM00812">
    <property type="entry name" value="Alpha_L_fucos"/>
    <property type="match status" value="1"/>
</dbReference>
<evidence type="ECO:0000256" key="7">
    <source>
        <dbReference type="PIRSR" id="PIRSR001092-1"/>
    </source>
</evidence>
<dbReference type="InterPro" id="IPR057739">
    <property type="entry name" value="Glyco_hydro_29_N"/>
</dbReference>
<evidence type="ECO:0000313" key="10">
    <source>
        <dbReference type="EMBL" id="RGV55417.1"/>
    </source>
</evidence>
<dbReference type="EMBL" id="QRZF01000004">
    <property type="protein sequence ID" value="RGV55417.1"/>
    <property type="molecule type" value="Genomic_DNA"/>
</dbReference>
<dbReference type="InterPro" id="IPR016286">
    <property type="entry name" value="FUC_metazoa-typ"/>
</dbReference>
<evidence type="ECO:0000256" key="4">
    <source>
        <dbReference type="ARBA" id="ARBA00022729"/>
    </source>
</evidence>
<evidence type="ECO:0000313" key="11">
    <source>
        <dbReference type="Proteomes" id="UP000283850"/>
    </source>
</evidence>
<dbReference type="PRINTS" id="PR00741">
    <property type="entry name" value="GLHYDRLASE29"/>
</dbReference>
<sequence>MKKLLTLLTGISLSLIVNGQNNLVTKEQTFIHETSKEYEWPTDPSVLEKIEKWQDSKFGIMFHWGIYSVPGIAESWALCSEDRWFTDRRREARPGSTYCEFKKWYWGLSESFKPSRFEPTEWATFMKKVGFRYLIFTTKHHDGFCMFDSKYTDYTVTKGPYKKGKYSNITYHVFEAFRKSDFMIGAYFSKPDWHNENYWDPFFATPTRNPNYDLKKYPEKWAKYQEYTANQIDELMSDYGRIDILWLDGGWVRKPQQDIKLDEIVHNARKKQPGLITVDRTIPGRNENYQTPEQAIPQEQQNFPWESCITFSNTWGWNPNPKYKTSEWVINTLAEVVAKGGCLLLNVGPDGEGNIDDIVYQRLEKVGEWLHKNGTAIYDTRTTPNYHFGNIWFTANKNGKTLYAIYALPENEKLPAYIEWEGNIPTGKITLLQNGKQMKYTCRNGKTRITLPKGIKEESLVFRFNKAQ</sequence>
<reference evidence="10 11" key="1">
    <citation type="submission" date="2018-08" db="EMBL/GenBank/DDBJ databases">
        <title>A genome reference for cultivated species of the human gut microbiota.</title>
        <authorList>
            <person name="Zou Y."/>
            <person name="Xue W."/>
            <person name="Luo G."/>
        </authorList>
    </citation>
    <scope>NUCLEOTIDE SEQUENCE [LARGE SCALE GENOMIC DNA]</scope>
    <source>
        <strain evidence="10 11">AF14-32</strain>
    </source>
</reference>
<keyword evidence="6" id="KW-0326">Glycosidase</keyword>
<evidence type="ECO:0000256" key="6">
    <source>
        <dbReference type="ARBA" id="ARBA00023295"/>
    </source>
</evidence>
<dbReference type="EC" id="3.2.1.51" evidence="3"/>
<dbReference type="PIRSF" id="PIRSF001092">
    <property type="entry name" value="Alpha-L-fucosidase"/>
    <property type="match status" value="1"/>
</dbReference>
<dbReference type="PANTHER" id="PTHR10030:SF37">
    <property type="entry name" value="ALPHA-L-FUCOSIDASE-RELATED"/>
    <property type="match status" value="1"/>
</dbReference>
<evidence type="ECO:0000256" key="3">
    <source>
        <dbReference type="ARBA" id="ARBA00012662"/>
    </source>
</evidence>
<evidence type="ECO:0000259" key="9">
    <source>
        <dbReference type="Pfam" id="PF01120"/>
    </source>
</evidence>
<feature type="chain" id="PRO_5019473756" description="alpha-L-fucosidase" evidence="8">
    <location>
        <begin position="20"/>
        <end position="468"/>
    </location>
</feature>
<dbReference type="AlphaFoldDB" id="A0A412YDA0"/>
<feature type="site" description="May be important for catalysis" evidence="7">
    <location>
        <position position="308"/>
    </location>
</feature>
<dbReference type="Proteomes" id="UP000283850">
    <property type="component" value="Unassembled WGS sequence"/>
</dbReference>
<organism evidence="10 11">
    <name type="scientific">Bacteroides intestinalis</name>
    <dbReference type="NCBI Taxonomy" id="329854"/>
    <lineage>
        <taxon>Bacteria</taxon>
        <taxon>Pseudomonadati</taxon>
        <taxon>Bacteroidota</taxon>
        <taxon>Bacteroidia</taxon>
        <taxon>Bacteroidales</taxon>
        <taxon>Bacteroidaceae</taxon>
        <taxon>Bacteroides</taxon>
    </lineage>
</organism>
<gene>
    <name evidence="10" type="ORF">DWW10_07700</name>
</gene>
<feature type="domain" description="Glycoside hydrolase family 29 N-terminal" evidence="9">
    <location>
        <begin position="31"/>
        <end position="374"/>
    </location>
</feature>
<keyword evidence="4 8" id="KW-0732">Signal</keyword>
<evidence type="ECO:0000256" key="2">
    <source>
        <dbReference type="ARBA" id="ARBA00007951"/>
    </source>
</evidence>
<evidence type="ECO:0000256" key="5">
    <source>
        <dbReference type="ARBA" id="ARBA00022801"/>
    </source>
</evidence>
<dbReference type="InterPro" id="IPR017853">
    <property type="entry name" value="GH"/>
</dbReference>
<accession>A0A412YDA0</accession>
<dbReference type="RefSeq" id="WP_118421237.1">
    <property type="nucleotide sequence ID" value="NZ_QRZF01000004.1"/>
</dbReference>
<dbReference type="InterPro" id="IPR000933">
    <property type="entry name" value="Glyco_hydro_29"/>
</dbReference>
<dbReference type="Gene3D" id="3.20.20.80">
    <property type="entry name" value="Glycosidases"/>
    <property type="match status" value="1"/>
</dbReference>
<dbReference type="GO" id="GO:0016139">
    <property type="term" value="P:glycoside catabolic process"/>
    <property type="evidence" value="ECO:0007669"/>
    <property type="project" value="TreeGrafter"/>
</dbReference>
<dbReference type="GO" id="GO:0006004">
    <property type="term" value="P:fucose metabolic process"/>
    <property type="evidence" value="ECO:0007669"/>
    <property type="project" value="InterPro"/>
</dbReference>
<name>A0A412YDA0_9BACE</name>
<comment type="similarity">
    <text evidence="2">Belongs to the glycosyl hydrolase 29 family.</text>
</comment>
<keyword evidence="5" id="KW-0378">Hydrolase</keyword>
<dbReference type="GO" id="GO:0004560">
    <property type="term" value="F:alpha-L-fucosidase activity"/>
    <property type="evidence" value="ECO:0007669"/>
    <property type="project" value="InterPro"/>
</dbReference>
<evidence type="ECO:0000256" key="8">
    <source>
        <dbReference type="SAM" id="SignalP"/>
    </source>
</evidence>
<dbReference type="SUPFAM" id="SSF51445">
    <property type="entry name" value="(Trans)glycosidases"/>
    <property type="match status" value="1"/>
</dbReference>
<evidence type="ECO:0000256" key="1">
    <source>
        <dbReference type="ARBA" id="ARBA00004071"/>
    </source>
</evidence>
<dbReference type="GO" id="GO:0005764">
    <property type="term" value="C:lysosome"/>
    <property type="evidence" value="ECO:0007669"/>
    <property type="project" value="TreeGrafter"/>
</dbReference>
<proteinExistence type="inferred from homology"/>
<protein>
    <recommendedName>
        <fullName evidence="3">alpha-L-fucosidase</fullName>
        <ecNumber evidence="3">3.2.1.51</ecNumber>
    </recommendedName>
</protein>
<comment type="function">
    <text evidence="1">Alpha-L-fucosidase is responsible for hydrolyzing the alpha-1,6-linked fucose joined to the reducing-end N-acetylglucosamine of the carbohydrate moieties of glycoproteins.</text>
</comment>
<feature type="signal peptide" evidence="8">
    <location>
        <begin position="1"/>
        <end position="19"/>
    </location>
</feature>
<dbReference type="PANTHER" id="PTHR10030">
    <property type="entry name" value="ALPHA-L-FUCOSIDASE"/>
    <property type="match status" value="1"/>
</dbReference>
<comment type="caution">
    <text evidence="10">The sequence shown here is derived from an EMBL/GenBank/DDBJ whole genome shotgun (WGS) entry which is preliminary data.</text>
</comment>